<proteinExistence type="predicted"/>
<dbReference type="InterPro" id="IPR013783">
    <property type="entry name" value="Ig-like_fold"/>
</dbReference>
<dbReference type="RefSeq" id="WP_346759167.1">
    <property type="nucleotide sequence ID" value="NZ_JAUJEB010000004.1"/>
</dbReference>
<evidence type="ECO:0000313" key="2">
    <source>
        <dbReference type="EMBL" id="MDN5213827.1"/>
    </source>
</evidence>
<dbReference type="PANTHER" id="PTHR37833:SF1">
    <property type="entry name" value="SIGNAL PEPTIDE PROTEIN"/>
    <property type="match status" value="1"/>
</dbReference>
<protein>
    <submittedName>
        <fullName evidence="2">DUF1573 domain-containing protein</fullName>
    </submittedName>
</protein>
<name>A0ABT8L9Z6_9BACT</name>
<feature type="signal peptide" evidence="1">
    <location>
        <begin position="1"/>
        <end position="23"/>
    </location>
</feature>
<dbReference type="PANTHER" id="PTHR37833">
    <property type="entry name" value="LIPOPROTEIN-RELATED"/>
    <property type="match status" value="1"/>
</dbReference>
<gene>
    <name evidence="2" type="ORF">QQ020_17265</name>
</gene>
<dbReference type="NCBIfam" id="NF012200">
    <property type="entry name" value="choice_anch_D"/>
    <property type="match status" value="1"/>
</dbReference>
<accession>A0ABT8L9Z6</accession>
<dbReference type="EMBL" id="JAUJEB010000004">
    <property type="protein sequence ID" value="MDN5213827.1"/>
    <property type="molecule type" value="Genomic_DNA"/>
</dbReference>
<keyword evidence="1" id="KW-0732">Signal</keyword>
<dbReference type="Pfam" id="PF07610">
    <property type="entry name" value="DUF1573"/>
    <property type="match status" value="2"/>
</dbReference>
<dbReference type="Proteomes" id="UP001172083">
    <property type="component" value="Unassembled WGS sequence"/>
</dbReference>
<evidence type="ECO:0000313" key="3">
    <source>
        <dbReference type="Proteomes" id="UP001172083"/>
    </source>
</evidence>
<dbReference type="Gene3D" id="2.60.40.10">
    <property type="entry name" value="Immunoglobulins"/>
    <property type="match status" value="3"/>
</dbReference>
<comment type="caution">
    <text evidence="2">The sequence shown here is derived from an EMBL/GenBank/DDBJ whole genome shotgun (WGS) entry which is preliminary data.</text>
</comment>
<dbReference type="InterPro" id="IPR011467">
    <property type="entry name" value="DUF1573"/>
</dbReference>
<reference evidence="2" key="1">
    <citation type="submission" date="2023-06" db="EMBL/GenBank/DDBJ databases">
        <title>Genomic of Agaribacillus aureum.</title>
        <authorList>
            <person name="Wang G."/>
        </authorList>
    </citation>
    <scope>NUCLEOTIDE SEQUENCE</scope>
    <source>
        <strain evidence="2">BMA12</strain>
    </source>
</reference>
<evidence type="ECO:0000256" key="1">
    <source>
        <dbReference type="SAM" id="SignalP"/>
    </source>
</evidence>
<organism evidence="2 3">
    <name type="scientific">Agaribacillus aureus</name>
    <dbReference type="NCBI Taxonomy" id="3051825"/>
    <lineage>
        <taxon>Bacteria</taxon>
        <taxon>Pseudomonadati</taxon>
        <taxon>Bacteroidota</taxon>
        <taxon>Cytophagia</taxon>
        <taxon>Cytophagales</taxon>
        <taxon>Splendidivirgaceae</taxon>
        <taxon>Agaribacillus</taxon>
    </lineage>
</organism>
<keyword evidence="3" id="KW-1185">Reference proteome</keyword>
<sequence>MKLTNIKQSICLLLTTTIFTAVSAQQPVKMRFDQRTYKFGNINEENGPVTHEFQFTNVSNDTIRITSVKASCGCTTPGWSKEAVLPGEKGFVQARYNPRNRPGAFKKSLTVKSNAGPAILFIEGNVIPKPTTPAEDYPALLGNLRLKNKTLNLGKIASQTPVTKSFDLYNDSDERISFLENTVAPEHLTVSFDPRVLGPKQKGKLLITFNPAMKTDLGYSIDQLMLITDDAAMTNKKLNVMVTVEEYFPPMTDQQYSRKPHILINEPVYDFGKVNLGEIVNGNFTIINNGADVLNLRQVKSNCNCAVAKPDQAYINPGDSTNLNVTFNTTGRKGTQHKTITVYSNDPRKSVVMLTIKASVKDAAN</sequence>
<feature type="chain" id="PRO_5045211448" evidence="1">
    <location>
        <begin position="24"/>
        <end position="365"/>
    </location>
</feature>